<dbReference type="InterPro" id="IPR027377">
    <property type="entry name" value="ZAR1/RTP1-5-like_Znf-3CxxC"/>
</dbReference>
<keyword evidence="1" id="KW-0479">Metal-binding</keyword>
<dbReference type="Proteomes" id="UP000001357">
    <property type="component" value="Unassembled WGS sequence"/>
</dbReference>
<dbReference type="RefSeq" id="XP_001751105.1">
    <property type="nucleotide sequence ID" value="XM_001751053.1"/>
</dbReference>
<evidence type="ECO:0000256" key="2">
    <source>
        <dbReference type="ARBA" id="ARBA00022771"/>
    </source>
</evidence>
<keyword evidence="2" id="KW-0863">Zinc-finger</keyword>
<sequence length="150" mass="17669">MSRLMLARLVGEDDSGMFDMMDLLQTLDLSHERSGYREYKQEDRPNKCVCNKQTTNAHDCKVFGTFRCSKCHNSWSSGNSWYDWRRQRLLTQECKSCNTPNMPVTYHRLRISQSEREGPPHRRDLCAKCKQLGVDCSKLRHSRPLRIGRR</sequence>
<keyword evidence="3" id="KW-0862">Zinc</keyword>
<dbReference type="SMART" id="SM01328">
    <property type="entry name" value="zf-3CxxC"/>
    <property type="match status" value="1"/>
</dbReference>
<organism evidence="5 6">
    <name type="scientific">Monosiga brevicollis</name>
    <name type="common">Choanoflagellate</name>
    <dbReference type="NCBI Taxonomy" id="81824"/>
    <lineage>
        <taxon>Eukaryota</taxon>
        <taxon>Choanoflagellata</taxon>
        <taxon>Craspedida</taxon>
        <taxon>Salpingoecidae</taxon>
        <taxon>Monosiga</taxon>
    </lineage>
</organism>
<dbReference type="KEGG" id="mbr:MONBRDRAFT_13152"/>
<dbReference type="GO" id="GO:0008270">
    <property type="term" value="F:zinc ion binding"/>
    <property type="evidence" value="ECO:0007669"/>
    <property type="project" value="UniProtKB-KW"/>
</dbReference>
<name>A9VEF7_MONBE</name>
<protein>
    <recommendedName>
        <fullName evidence="4">3CxxC-type domain-containing protein</fullName>
    </recommendedName>
</protein>
<proteinExistence type="predicted"/>
<dbReference type="AlphaFoldDB" id="A9VEF7"/>
<gene>
    <name evidence="5" type="ORF">MONBRDRAFT_13152</name>
</gene>
<reference evidence="5 6" key="1">
    <citation type="journal article" date="2008" name="Nature">
        <title>The genome of the choanoflagellate Monosiga brevicollis and the origin of metazoans.</title>
        <authorList>
            <consortium name="JGI Sequencing"/>
            <person name="King N."/>
            <person name="Westbrook M.J."/>
            <person name="Young S.L."/>
            <person name="Kuo A."/>
            <person name="Abedin M."/>
            <person name="Chapman J."/>
            <person name="Fairclough S."/>
            <person name="Hellsten U."/>
            <person name="Isogai Y."/>
            <person name="Letunic I."/>
            <person name="Marr M."/>
            <person name="Pincus D."/>
            <person name="Putnam N."/>
            <person name="Rokas A."/>
            <person name="Wright K.J."/>
            <person name="Zuzow R."/>
            <person name="Dirks W."/>
            <person name="Good M."/>
            <person name="Goodstein D."/>
            <person name="Lemons D."/>
            <person name="Li W."/>
            <person name="Lyons J.B."/>
            <person name="Morris A."/>
            <person name="Nichols S."/>
            <person name="Richter D.J."/>
            <person name="Salamov A."/>
            <person name="Bork P."/>
            <person name="Lim W.A."/>
            <person name="Manning G."/>
            <person name="Miller W.T."/>
            <person name="McGinnis W."/>
            <person name="Shapiro H."/>
            <person name="Tjian R."/>
            <person name="Grigoriev I.V."/>
            <person name="Rokhsar D."/>
        </authorList>
    </citation>
    <scope>NUCLEOTIDE SEQUENCE [LARGE SCALE GENOMIC DNA]</scope>
    <source>
        <strain evidence="6">MX1 / ATCC 50154</strain>
    </source>
</reference>
<evidence type="ECO:0000256" key="1">
    <source>
        <dbReference type="ARBA" id="ARBA00022723"/>
    </source>
</evidence>
<feature type="domain" description="3CxxC-type" evidence="4">
    <location>
        <begin position="61"/>
        <end position="132"/>
    </location>
</feature>
<evidence type="ECO:0000313" key="6">
    <source>
        <dbReference type="Proteomes" id="UP000001357"/>
    </source>
</evidence>
<dbReference type="GeneID" id="5896364"/>
<dbReference type="InParanoid" id="A9VEF7"/>
<keyword evidence="6" id="KW-1185">Reference proteome</keyword>
<dbReference type="Pfam" id="PF17180">
    <property type="entry name" value="Zn_ribbon_3CxxC_2"/>
    <property type="match status" value="1"/>
</dbReference>
<evidence type="ECO:0000259" key="4">
    <source>
        <dbReference type="SMART" id="SM01328"/>
    </source>
</evidence>
<evidence type="ECO:0000313" key="5">
    <source>
        <dbReference type="EMBL" id="EDQ84085.1"/>
    </source>
</evidence>
<dbReference type="InterPro" id="IPR033446">
    <property type="entry name" value="ZCCHC24_Znf-3CxxC"/>
</dbReference>
<accession>A9VEF7</accession>
<evidence type="ECO:0000256" key="3">
    <source>
        <dbReference type="ARBA" id="ARBA00022833"/>
    </source>
</evidence>
<dbReference type="EMBL" id="CH991638">
    <property type="protein sequence ID" value="EDQ84085.1"/>
    <property type="molecule type" value="Genomic_DNA"/>
</dbReference>